<keyword evidence="5 7" id="KW-1133">Transmembrane helix</keyword>
<dbReference type="PANTHER" id="PTHR30489:SF0">
    <property type="entry name" value="LIPOPROTEIN-RELEASING SYSTEM TRANSMEMBRANE PROTEIN LOLE"/>
    <property type="match status" value="1"/>
</dbReference>
<organism evidence="9 10">
    <name type="scientific">Nitrosomonas mobilis</name>
    <dbReference type="NCBI Taxonomy" id="51642"/>
    <lineage>
        <taxon>Bacteria</taxon>
        <taxon>Pseudomonadati</taxon>
        <taxon>Pseudomonadota</taxon>
        <taxon>Betaproteobacteria</taxon>
        <taxon>Nitrosomonadales</taxon>
        <taxon>Nitrosomonadaceae</taxon>
        <taxon>Nitrosomonas</taxon>
    </lineage>
</organism>
<gene>
    <name evidence="9" type="ORF">NSMM_480012</name>
</gene>
<feature type="transmembrane region" description="Helical" evidence="7">
    <location>
        <begin position="811"/>
        <end position="830"/>
    </location>
</feature>
<protein>
    <recommendedName>
        <fullName evidence="8">ABC3 transporter permease C-terminal domain-containing protein</fullName>
    </recommendedName>
</protein>
<feature type="transmembrane region" description="Helical" evidence="7">
    <location>
        <begin position="765"/>
        <end position="796"/>
    </location>
</feature>
<keyword evidence="6 7" id="KW-0472">Membrane</keyword>
<keyword evidence="3" id="KW-1003">Cell membrane</keyword>
<dbReference type="RefSeq" id="WP_090286771.1">
    <property type="nucleotide sequence ID" value="NZ_FMWO01000056.1"/>
</dbReference>
<keyword evidence="4 7" id="KW-0812">Transmembrane</keyword>
<evidence type="ECO:0000256" key="3">
    <source>
        <dbReference type="ARBA" id="ARBA00022475"/>
    </source>
</evidence>
<reference evidence="9 10" key="1">
    <citation type="submission" date="2016-10" db="EMBL/GenBank/DDBJ databases">
        <authorList>
            <person name="de Groot N.N."/>
        </authorList>
    </citation>
    <scope>NUCLEOTIDE SEQUENCE [LARGE SCALE GENOMIC DNA]</scope>
    <source>
        <strain evidence="9">1</strain>
    </source>
</reference>
<feature type="transmembrane region" description="Helical" evidence="7">
    <location>
        <begin position="483"/>
        <end position="508"/>
    </location>
</feature>
<feature type="transmembrane region" description="Helical" evidence="7">
    <location>
        <begin position="400"/>
        <end position="419"/>
    </location>
</feature>
<evidence type="ECO:0000256" key="1">
    <source>
        <dbReference type="ARBA" id="ARBA00004651"/>
    </source>
</evidence>
<evidence type="ECO:0000256" key="2">
    <source>
        <dbReference type="ARBA" id="ARBA00005236"/>
    </source>
</evidence>
<evidence type="ECO:0000259" key="8">
    <source>
        <dbReference type="Pfam" id="PF02687"/>
    </source>
</evidence>
<evidence type="ECO:0000256" key="5">
    <source>
        <dbReference type="ARBA" id="ARBA00022989"/>
    </source>
</evidence>
<accession>A0A1G5SGL5</accession>
<feature type="transmembrane region" description="Helical" evidence="7">
    <location>
        <begin position="306"/>
        <end position="337"/>
    </location>
</feature>
<dbReference type="GO" id="GO:0098797">
    <property type="term" value="C:plasma membrane protein complex"/>
    <property type="evidence" value="ECO:0007669"/>
    <property type="project" value="TreeGrafter"/>
</dbReference>
<dbReference type="OrthoDB" id="5291724at2"/>
<dbReference type="STRING" id="51642.NSMM_480012"/>
<feature type="domain" description="ABC3 transporter permease C-terminal" evidence="8">
    <location>
        <begin position="261"/>
        <end position="386"/>
    </location>
</feature>
<feature type="transmembrane region" description="Helical" evidence="7">
    <location>
        <begin position="357"/>
        <end position="379"/>
    </location>
</feature>
<comment type="subcellular location">
    <subcellularLocation>
        <location evidence="1">Cell membrane</location>
        <topology evidence="1">Multi-pass membrane protein</topology>
    </subcellularLocation>
</comment>
<feature type="transmembrane region" description="Helical" evidence="7">
    <location>
        <begin position="261"/>
        <end position="283"/>
    </location>
</feature>
<feature type="transmembrane region" description="Helical" evidence="7">
    <location>
        <begin position="20"/>
        <end position="42"/>
    </location>
</feature>
<name>A0A1G5SGL5_9PROT</name>
<evidence type="ECO:0000256" key="4">
    <source>
        <dbReference type="ARBA" id="ARBA00022692"/>
    </source>
</evidence>
<feature type="transmembrane region" description="Helical" evidence="7">
    <location>
        <begin position="720"/>
        <end position="744"/>
    </location>
</feature>
<feature type="transmembrane region" description="Helical" evidence="7">
    <location>
        <begin position="431"/>
        <end position="454"/>
    </location>
</feature>
<evidence type="ECO:0000313" key="9">
    <source>
        <dbReference type="EMBL" id="SCZ86010.1"/>
    </source>
</evidence>
<dbReference type="AlphaFoldDB" id="A0A1G5SGL5"/>
<sequence>MSGQLLSRWLLLGEWRARRLQLLVAIIAIMLGVALGFSIHLINTAAVNEFSAASKSLTGMSDLTVVAAQPTFDERRFPEILQQPEVAQASPMLEIMAGVLGFQETLRNPELKIIGLDVFRAAAITPDLLGIPAEDSQFDTLSEDGIFLSPAAMEWLAVQQGDQLTLTLGAKQVTLRVAGGLVRAPSGQRVGVMDIGAAQWHFDHVGWLSRIELKLHSGANLATFKAKLASQLGDGFLLVEGTNQDARVHNLSRAYRVNLNILALVALFTGAFLVFASQVLATVRRRAQIALLRVLGMTRQQVLRQLLLEGGLLGTIGALLGLILGYALAAIGLHFYGADLGAGFFAGLTPSLHFSPMAAGFYFVAGVGVTLLGSLLPAWEATRTQPAVALKSGSEHEALAVLRFPWLAGGCLLLAAIFVRLPPVGELPIFGYLAVALLLIGGVALLPWLAGAFFGRLSKRYERHPKGAVRTLVLARLSNASGLAAIALGGILASFSLMVAMAIMVMSFRLSVEDWLTHVLPADIYVRTVIRQDARGFTPEEQQLITSVAGIERIDLMRSQSVLLDPDRPMITLIARPIDAHQPANTLPMTDAVLPPQALPKNAMPIWVSEAMVDLYQFTVGREVRLPLGDSTQIFMVAGVWRDYGRQFGAIQMQLADYRRLTGDRHIGDAAIWVKDGVDVNEIVKNLRALPFGENLKISPRNEIREISLALFDRSFAVTYLLELIAVGVGLLGVAASFSAQALTRIKEFGMLCHIGLTRQQIRRMLIVEGGLLTGFGIIIGFVLGVAISLILVFVINPQSFRWTMQLHLPWSWLAIMAFAMLTAAILSVYQASKPAISRDAVRAVKEDW</sequence>
<dbReference type="InterPro" id="IPR051447">
    <property type="entry name" value="Lipoprotein-release_system"/>
</dbReference>
<evidence type="ECO:0000313" key="10">
    <source>
        <dbReference type="Proteomes" id="UP000198729"/>
    </source>
</evidence>
<dbReference type="EMBL" id="FMWO01000056">
    <property type="protein sequence ID" value="SCZ86010.1"/>
    <property type="molecule type" value="Genomic_DNA"/>
</dbReference>
<comment type="similarity">
    <text evidence="2">Belongs to the ABC-4 integral membrane protein family. LolC/E subfamily.</text>
</comment>
<evidence type="ECO:0000256" key="6">
    <source>
        <dbReference type="ARBA" id="ARBA00023136"/>
    </source>
</evidence>
<dbReference type="GO" id="GO:0044874">
    <property type="term" value="P:lipoprotein localization to outer membrane"/>
    <property type="evidence" value="ECO:0007669"/>
    <property type="project" value="TreeGrafter"/>
</dbReference>
<feature type="domain" description="ABC3 transporter permease C-terminal" evidence="8">
    <location>
        <begin position="724"/>
        <end position="834"/>
    </location>
</feature>
<keyword evidence="10" id="KW-1185">Reference proteome</keyword>
<dbReference type="Proteomes" id="UP000198729">
    <property type="component" value="Unassembled WGS sequence"/>
</dbReference>
<dbReference type="InterPro" id="IPR003838">
    <property type="entry name" value="ABC3_permease_C"/>
</dbReference>
<evidence type="ECO:0000256" key="7">
    <source>
        <dbReference type="SAM" id="Phobius"/>
    </source>
</evidence>
<proteinExistence type="inferred from homology"/>
<dbReference type="Pfam" id="PF02687">
    <property type="entry name" value="FtsX"/>
    <property type="match status" value="2"/>
</dbReference>
<dbReference type="PANTHER" id="PTHR30489">
    <property type="entry name" value="LIPOPROTEIN-RELEASING SYSTEM TRANSMEMBRANE PROTEIN LOLE"/>
    <property type="match status" value="1"/>
</dbReference>